<dbReference type="Gene3D" id="3.30.60.270">
    <property type="match status" value="1"/>
</dbReference>
<dbReference type="WBParaSite" id="ECPE_0000731401-mRNA-1">
    <property type="protein sequence ID" value="ECPE_0000731401-mRNA-1"/>
    <property type="gene ID" value="ECPE_0000731401"/>
</dbReference>
<dbReference type="AlphaFoldDB" id="A0A183AK13"/>
<dbReference type="EMBL" id="UZAN01044407">
    <property type="protein sequence ID" value="VDP80717.1"/>
    <property type="molecule type" value="Genomic_DNA"/>
</dbReference>
<evidence type="ECO:0000313" key="2">
    <source>
        <dbReference type="Proteomes" id="UP000272942"/>
    </source>
</evidence>
<proteinExistence type="predicted"/>
<reference evidence="3" key="1">
    <citation type="submission" date="2016-06" db="UniProtKB">
        <authorList>
            <consortium name="WormBaseParasite"/>
        </authorList>
    </citation>
    <scope>IDENTIFICATION</scope>
</reference>
<keyword evidence="2" id="KW-1185">Reference proteome</keyword>
<evidence type="ECO:0000313" key="3">
    <source>
        <dbReference type="WBParaSite" id="ECPE_0000731401-mRNA-1"/>
    </source>
</evidence>
<dbReference type="Proteomes" id="UP000272942">
    <property type="component" value="Unassembled WGS sequence"/>
</dbReference>
<evidence type="ECO:0000313" key="1">
    <source>
        <dbReference type="EMBL" id="VDP80717.1"/>
    </source>
</evidence>
<accession>A0A183AK13</accession>
<gene>
    <name evidence="1" type="ORF">ECPE_LOCUS7298</name>
</gene>
<dbReference type="OrthoDB" id="443634at2759"/>
<sequence length="253" mass="28402">MNYNSYTNTIRLPSLTLTSEYGFYRQLGSLECIRNPHIPPLDPCALPEHERDRTFDLGYRRIPGDQCVGGWEPPRWNQTIVHKASRCMIINQNANSVHGITPTGTGTSLESNGATKNTSHFHIPSKPPSGLDALTHLTHIRPTFMSRLRANGPDVTKLLDAEELAIPSEITGSDGEQQQQQQPSVVFCDPLSGPSGRIGLKFSIQTDNTFFYYFDFSNLKEKQCDWISFPYFTNYGKGDGNLLYALARLEVCR</sequence>
<protein>
    <submittedName>
        <fullName evidence="1 3">Uncharacterized protein</fullName>
    </submittedName>
</protein>
<name>A0A183AK13_9TREM</name>
<organism evidence="3">
    <name type="scientific">Echinostoma caproni</name>
    <dbReference type="NCBI Taxonomy" id="27848"/>
    <lineage>
        <taxon>Eukaryota</taxon>
        <taxon>Metazoa</taxon>
        <taxon>Spiralia</taxon>
        <taxon>Lophotrochozoa</taxon>
        <taxon>Platyhelminthes</taxon>
        <taxon>Trematoda</taxon>
        <taxon>Digenea</taxon>
        <taxon>Plagiorchiida</taxon>
        <taxon>Echinostomata</taxon>
        <taxon>Echinostomatoidea</taxon>
        <taxon>Echinostomatidae</taxon>
        <taxon>Echinostoma</taxon>
    </lineage>
</organism>
<reference evidence="1 2" key="2">
    <citation type="submission" date="2018-11" db="EMBL/GenBank/DDBJ databases">
        <authorList>
            <consortium name="Pathogen Informatics"/>
        </authorList>
    </citation>
    <scope>NUCLEOTIDE SEQUENCE [LARGE SCALE GENOMIC DNA]</scope>
    <source>
        <strain evidence="1 2">Egypt</strain>
    </source>
</reference>